<dbReference type="CDD" id="cd03221">
    <property type="entry name" value="ABCF_EF-3"/>
    <property type="match status" value="1"/>
</dbReference>
<dbReference type="PROSITE" id="PS50893">
    <property type="entry name" value="ABC_TRANSPORTER_2"/>
    <property type="match status" value="1"/>
</dbReference>
<keyword evidence="8" id="KW-1185">Reference proteome</keyword>
<dbReference type="Gene3D" id="1.10.287.380">
    <property type="entry name" value="Valyl-tRNA synthetase, C-terminal domain"/>
    <property type="match status" value="1"/>
</dbReference>
<dbReference type="PANTHER" id="PTHR42855">
    <property type="entry name" value="ABC TRANSPORTER ATP-BINDING SUBUNIT"/>
    <property type="match status" value="1"/>
</dbReference>
<organism evidence="7 8">
    <name type="scientific">Methylobrevis pamukkalensis</name>
    <dbReference type="NCBI Taxonomy" id="1439726"/>
    <lineage>
        <taxon>Bacteria</taxon>
        <taxon>Pseudomonadati</taxon>
        <taxon>Pseudomonadota</taxon>
        <taxon>Alphaproteobacteria</taxon>
        <taxon>Hyphomicrobiales</taxon>
        <taxon>Pleomorphomonadaceae</taxon>
        <taxon>Methylobrevis</taxon>
    </lineage>
</organism>
<accession>A0A1E3GX05</accession>
<keyword evidence="2 7" id="KW-0067">ATP-binding</keyword>
<dbReference type="PANTHER" id="PTHR42855:SF1">
    <property type="entry name" value="ABC TRANSPORTER DOMAIN-CONTAINING PROTEIN"/>
    <property type="match status" value="1"/>
</dbReference>
<dbReference type="InterPro" id="IPR051309">
    <property type="entry name" value="ABCF_ATPase"/>
</dbReference>
<evidence type="ECO:0000256" key="4">
    <source>
        <dbReference type="ARBA" id="ARBA00061478"/>
    </source>
</evidence>
<dbReference type="AlphaFoldDB" id="A0A1E3GX05"/>
<dbReference type="InterPro" id="IPR032524">
    <property type="entry name" value="ABC_tran_C"/>
</dbReference>
<evidence type="ECO:0000259" key="6">
    <source>
        <dbReference type="PROSITE" id="PS50893"/>
    </source>
</evidence>
<proteinExistence type="inferred from homology"/>
<dbReference type="InterPro" id="IPR003593">
    <property type="entry name" value="AAA+_ATPase"/>
</dbReference>
<dbReference type="GO" id="GO:0003677">
    <property type="term" value="F:DNA binding"/>
    <property type="evidence" value="ECO:0007669"/>
    <property type="project" value="InterPro"/>
</dbReference>
<gene>
    <name evidence="7" type="primary">uup</name>
    <name evidence="7" type="ORF">A6302_04097</name>
</gene>
<evidence type="ECO:0000256" key="5">
    <source>
        <dbReference type="SAM" id="Coils"/>
    </source>
</evidence>
<dbReference type="SMART" id="SM00382">
    <property type="entry name" value="AAA"/>
    <property type="match status" value="1"/>
</dbReference>
<protein>
    <submittedName>
        <fullName evidence="7">ABC transporter ATP-binding protein uup</fullName>
    </submittedName>
</protein>
<name>A0A1E3GX05_9HYPH</name>
<feature type="coiled-coil region" evidence="5">
    <location>
        <begin position="400"/>
        <end position="427"/>
    </location>
</feature>
<evidence type="ECO:0000256" key="2">
    <source>
        <dbReference type="ARBA" id="ARBA00022840"/>
    </source>
</evidence>
<comment type="similarity">
    <text evidence="4">Belongs to the ABC transporter superfamily. ABCF family. Uup subfamily.</text>
</comment>
<comment type="catalytic activity">
    <reaction evidence="3">
        <text>ATP + H2O = ADP + phosphate + H(+)</text>
        <dbReference type="Rhea" id="RHEA:13065"/>
        <dbReference type="ChEBI" id="CHEBI:15377"/>
        <dbReference type="ChEBI" id="CHEBI:15378"/>
        <dbReference type="ChEBI" id="CHEBI:30616"/>
        <dbReference type="ChEBI" id="CHEBI:43474"/>
        <dbReference type="ChEBI" id="CHEBI:456216"/>
    </reaction>
</comment>
<evidence type="ECO:0000256" key="1">
    <source>
        <dbReference type="ARBA" id="ARBA00022741"/>
    </source>
</evidence>
<dbReference type="GO" id="GO:0016887">
    <property type="term" value="F:ATP hydrolysis activity"/>
    <property type="evidence" value="ECO:0007669"/>
    <property type="project" value="InterPro"/>
</dbReference>
<dbReference type="Proteomes" id="UP000094622">
    <property type="component" value="Unassembled WGS sequence"/>
</dbReference>
<dbReference type="PATRIC" id="fig|1439726.3.peg.4332"/>
<dbReference type="GO" id="GO:0005524">
    <property type="term" value="F:ATP binding"/>
    <property type="evidence" value="ECO:0007669"/>
    <property type="project" value="UniProtKB-KW"/>
</dbReference>
<dbReference type="EMBL" id="MCRJ01000154">
    <property type="protein sequence ID" value="ODN68599.1"/>
    <property type="molecule type" value="Genomic_DNA"/>
</dbReference>
<dbReference type="Pfam" id="PF00005">
    <property type="entry name" value="ABC_tran"/>
    <property type="match status" value="1"/>
</dbReference>
<dbReference type="InterPro" id="IPR003439">
    <property type="entry name" value="ABC_transporter-like_ATP-bd"/>
</dbReference>
<dbReference type="FunFam" id="3.40.50.300:FF:000309">
    <property type="entry name" value="ABC transporter ATP-binding protein"/>
    <property type="match status" value="1"/>
</dbReference>
<keyword evidence="5" id="KW-0175">Coiled coil</keyword>
<keyword evidence="1" id="KW-0547">Nucleotide-binding</keyword>
<sequence length="433" mass="47803">MLISHDRRFLQNLSRTTVWLDRGVTRTLERGFSHFETWRDEIFAEEERDQQKLDKKIQQEEHWMRYGVTARRKRNVRRVDLLADLRKQKREHRGPAGSVRLAASEADASSKLVIEAKGISKSYGDRPIVADFSIRIGRGDRIGIVGANGAGKTTLLRLLTGETEPDSGRVRLGTTLDMQVLDQRRASLDPTWTLAEALTDGKGDTVTINGMNKHVIGYMKDFLFAPEQQRTPIGALSGGERGRVMLARALAKPSNLLVLDEPTNDLDLETLDLLEELLADYAGTVILVSHDRDFLDRVVTSVVMSEGDGVWAEYAGGYTDMLAQRGAGVEARRTAEGKPPKVMAPITPSTPAAARTKLSFKDKHALETLPKTIAAIDATIAGLKAKMADTALYTRDPAGFQALADALAAAEAKLAAAEEEWLRLEMMREELEG</sequence>
<comment type="caution">
    <text evidence="7">The sequence shown here is derived from an EMBL/GenBank/DDBJ whole genome shotgun (WGS) entry which is preliminary data.</text>
</comment>
<dbReference type="InterPro" id="IPR027417">
    <property type="entry name" value="P-loop_NTPase"/>
</dbReference>
<evidence type="ECO:0000256" key="3">
    <source>
        <dbReference type="ARBA" id="ARBA00049360"/>
    </source>
</evidence>
<dbReference type="Pfam" id="PF16326">
    <property type="entry name" value="ABC_tran_CTD"/>
    <property type="match status" value="1"/>
</dbReference>
<reference evidence="7 8" key="1">
    <citation type="submission" date="2016-07" db="EMBL/GenBank/DDBJ databases">
        <title>Draft Genome Sequence of Methylobrevis pamukkalensis PK2.</title>
        <authorList>
            <person name="Vasilenko O.V."/>
            <person name="Doronina N.V."/>
            <person name="Shmareva M.N."/>
            <person name="Tarlachkov S.V."/>
            <person name="Mustakhimov I."/>
            <person name="Trotsenko Y.A."/>
        </authorList>
    </citation>
    <scope>NUCLEOTIDE SEQUENCE [LARGE SCALE GENOMIC DNA]</scope>
    <source>
        <strain evidence="7 8">PK2</strain>
    </source>
</reference>
<dbReference type="InterPro" id="IPR037118">
    <property type="entry name" value="Val-tRNA_synth_C_sf"/>
</dbReference>
<dbReference type="Gene3D" id="3.40.50.300">
    <property type="entry name" value="P-loop containing nucleotide triphosphate hydrolases"/>
    <property type="match status" value="1"/>
</dbReference>
<evidence type="ECO:0000313" key="7">
    <source>
        <dbReference type="EMBL" id="ODN68599.1"/>
    </source>
</evidence>
<evidence type="ECO:0000313" key="8">
    <source>
        <dbReference type="Proteomes" id="UP000094622"/>
    </source>
</evidence>
<dbReference type="SUPFAM" id="SSF52540">
    <property type="entry name" value="P-loop containing nucleoside triphosphate hydrolases"/>
    <property type="match status" value="1"/>
</dbReference>
<feature type="domain" description="ABC transporter" evidence="6">
    <location>
        <begin position="114"/>
        <end position="331"/>
    </location>
</feature>